<dbReference type="AlphaFoldDB" id="A0A4R3MYL0"/>
<organism evidence="3 4">
    <name type="scientific">Melghiribacillus thermohalophilus</name>
    <dbReference type="NCBI Taxonomy" id="1324956"/>
    <lineage>
        <taxon>Bacteria</taxon>
        <taxon>Bacillati</taxon>
        <taxon>Bacillota</taxon>
        <taxon>Bacilli</taxon>
        <taxon>Bacillales</taxon>
        <taxon>Bacillaceae</taxon>
        <taxon>Melghiribacillus</taxon>
    </lineage>
</organism>
<dbReference type="InterPro" id="IPR005770">
    <property type="entry name" value="PhnD"/>
</dbReference>
<name>A0A4R3MYL0_9BACI</name>
<dbReference type="PROSITE" id="PS51257">
    <property type="entry name" value="PROKAR_LIPOPROTEIN"/>
    <property type="match status" value="1"/>
</dbReference>
<keyword evidence="4" id="KW-1185">Reference proteome</keyword>
<dbReference type="SUPFAM" id="SSF53850">
    <property type="entry name" value="Periplasmic binding protein-like II"/>
    <property type="match status" value="1"/>
</dbReference>
<dbReference type="EMBL" id="SMAN01000010">
    <property type="protein sequence ID" value="TCT21760.1"/>
    <property type="molecule type" value="Genomic_DNA"/>
</dbReference>
<dbReference type="NCBIfam" id="TIGR01098">
    <property type="entry name" value="3A0109s03R"/>
    <property type="match status" value="1"/>
</dbReference>
<dbReference type="Proteomes" id="UP000294650">
    <property type="component" value="Unassembled WGS sequence"/>
</dbReference>
<dbReference type="CDD" id="cd01071">
    <property type="entry name" value="PBP2_PhnD_like"/>
    <property type="match status" value="1"/>
</dbReference>
<keyword evidence="2" id="KW-0732">Signal</keyword>
<comment type="caution">
    <text evidence="3">The sequence shown here is derived from an EMBL/GenBank/DDBJ whole genome shotgun (WGS) entry which is preliminary data.</text>
</comment>
<dbReference type="PANTHER" id="PTHR35841">
    <property type="entry name" value="PHOSPHONATES-BINDING PERIPLASMIC PROTEIN"/>
    <property type="match status" value="1"/>
</dbReference>
<sequence>MKRMTGKIGFLILAALLLAVISGCGEEGSGSDENLNPDKLVMGFVPSQDSEKIADTAKPLADKLGEILGKEVEATTVTSYSALVEAMGNNKVHIGFLPAFGYVLASSKYDVEVLLKSERHGSVTYRAQYVVRADSPLESLDDLEEHAGDMIWAFGDPSSTSGYLYPAAQLMKKFDIEDTTELQENFFEKVLKTGGHDNTAIAVLNGQADIGTTFEDVRETLTEDYPDIMEELKVIGYTDPIPNDTVTVPAALDDELTQEIKEAFLSFNDDQEMIEIMNEVYNWDAIREASDEDYDIVRETYNTMGGNVPLD</sequence>
<dbReference type="Gene3D" id="3.40.190.10">
    <property type="entry name" value="Periplasmic binding protein-like II"/>
    <property type="match status" value="2"/>
</dbReference>
<dbReference type="GO" id="GO:0043190">
    <property type="term" value="C:ATP-binding cassette (ABC) transporter complex"/>
    <property type="evidence" value="ECO:0007669"/>
    <property type="project" value="InterPro"/>
</dbReference>
<protein>
    <submittedName>
        <fullName evidence="3">Phosphonate transport system substrate-binding protein</fullName>
    </submittedName>
</protein>
<accession>A0A4R3MYL0</accession>
<reference evidence="3 4" key="1">
    <citation type="submission" date="2019-03" db="EMBL/GenBank/DDBJ databases">
        <title>Genomic Encyclopedia of Type Strains, Phase IV (KMG-IV): sequencing the most valuable type-strain genomes for metagenomic binning, comparative biology and taxonomic classification.</title>
        <authorList>
            <person name="Goeker M."/>
        </authorList>
    </citation>
    <scope>NUCLEOTIDE SEQUENCE [LARGE SCALE GENOMIC DNA]</scope>
    <source>
        <strain evidence="3 4">DSM 25894</strain>
    </source>
</reference>
<proteinExistence type="inferred from homology"/>
<evidence type="ECO:0000313" key="4">
    <source>
        <dbReference type="Proteomes" id="UP000294650"/>
    </source>
</evidence>
<gene>
    <name evidence="3" type="ORF">EDD68_11064</name>
</gene>
<evidence type="ECO:0000256" key="1">
    <source>
        <dbReference type="ARBA" id="ARBA00007162"/>
    </source>
</evidence>
<evidence type="ECO:0000256" key="2">
    <source>
        <dbReference type="ARBA" id="ARBA00022729"/>
    </source>
</evidence>
<dbReference type="PANTHER" id="PTHR35841:SF1">
    <property type="entry name" value="PHOSPHONATES-BINDING PERIPLASMIC PROTEIN"/>
    <property type="match status" value="1"/>
</dbReference>
<comment type="similarity">
    <text evidence="1">Belongs to the phosphate/phosphite/phosphonate binding protein family.</text>
</comment>
<evidence type="ECO:0000313" key="3">
    <source>
        <dbReference type="EMBL" id="TCT21760.1"/>
    </source>
</evidence>
<dbReference type="Pfam" id="PF12974">
    <property type="entry name" value="Phosphonate-bd"/>
    <property type="match status" value="1"/>
</dbReference>
<dbReference type="GO" id="GO:0055085">
    <property type="term" value="P:transmembrane transport"/>
    <property type="evidence" value="ECO:0007669"/>
    <property type="project" value="InterPro"/>
</dbReference>